<dbReference type="RefSeq" id="WP_406648667.1">
    <property type="nucleotide sequence ID" value="NZ_CP123584.1"/>
</dbReference>
<gene>
    <name evidence="2" type="ORF">QEZ52_06200</name>
</gene>
<dbReference type="Proteomes" id="UP001623232">
    <property type="component" value="Chromosome"/>
</dbReference>
<sequence>MRFLVAALALAATSAMAEEATLAGTDGKNALGTVPCASQGSSISKCHAELRRRSDGTMTLAVLLPTGDTRRVYFKDGKASSTDSTSRMSTQMQGDTLIIHIDPGEVIEVPAAAIAAQ</sequence>
<evidence type="ECO:0008006" key="4">
    <source>
        <dbReference type="Google" id="ProtNLM"/>
    </source>
</evidence>
<evidence type="ECO:0000313" key="3">
    <source>
        <dbReference type="Proteomes" id="UP001623232"/>
    </source>
</evidence>
<keyword evidence="1" id="KW-0732">Signal</keyword>
<evidence type="ECO:0000313" key="2">
    <source>
        <dbReference type="EMBL" id="WZK90137.1"/>
    </source>
</evidence>
<organism evidence="2 3">
    <name type="scientific">Aliisedimentitalea scapharcae</name>
    <dbReference type="NCBI Taxonomy" id="1524259"/>
    <lineage>
        <taxon>Bacteria</taxon>
        <taxon>Pseudomonadati</taxon>
        <taxon>Pseudomonadota</taxon>
        <taxon>Alphaproteobacteria</taxon>
        <taxon>Rhodobacterales</taxon>
        <taxon>Roseobacteraceae</taxon>
        <taxon>Aliisedimentitalea</taxon>
    </lineage>
</organism>
<name>A0ABZ2XXV8_9RHOB</name>
<keyword evidence="3" id="KW-1185">Reference proteome</keyword>
<accession>A0ABZ2XXV8</accession>
<evidence type="ECO:0000256" key="1">
    <source>
        <dbReference type="SAM" id="SignalP"/>
    </source>
</evidence>
<feature type="chain" id="PRO_5045899534" description="FHA domain-containing protein" evidence="1">
    <location>
        <begin position="18"/>
        <end position="117"/>
    </location>
</feature>
<reference evidence="2 3" key="1">
    <citation type="submission" date="2023-04" db="EMBL/GenBank/DDBJ databases">
        <title>Complete genome sequence of Alisedimentitalea scapharcae.</title>
        <authorList>
            <person name="Rong J.-C."/>
            <person name="Yi M.-L."/>
            <person name="Zhao Q."/>
        </authorList>
    </citation>
    <scope>NUCLEOTIDE SEQUENCE [LARGE SCALE GENOMIC DNA]</scope>
    <source>
        <strain evidence="2 3">KCTC 42119</strain>
    </source>
</reference>
<dbReference type="EMBL" id="CP123584">
    <property type="protein sequence ID" value="WZK90137.1"/>
    <property type="molecule type" value="Genomic_DNA"/>
</dbReference>
<proteinExistence type="predicted"/>
<protein>
    <recommendedName>
        <fullName evidence="4">FHA domain-containing protein</fullName>
    </recommendedName>
</protein>
<feature type="signal peptide" evidence="1">
    <location>
        <begin position="1"/>
        <end position="17"/>
    </location>
</feature>